<gene>
    <name evidence="3" type="primary">NMT3</name>
    <name evidence="3" type="ORF">Cob_v013002</name>
</gene>
<dbReference type="CDD" id="cd02440">
    <property type="entry name" value="AdoMet_MTases"/>
    <property type="match status" value="1"/>
</dbReference>
<dbReference type="EMBL" id="AMCV02000058">
    <property type="protein sequence ID" value="TDZ14087.1"/>
    <property type="molecule type" value="Genomic_DNA"/>
</dbReference>
<dbReference type="InterPro" id="IPR029063">
    <property type="entry name" value="SAM-dependent_MTases_sf"/>
</dbReference>
<dbReference type="STRING" id="1213857.A0A484FAJ5"/>
<accession>A0A484FAJ5</accession>
<proteinExistence type="inferred from homology"/>
<dbReference type="GO" id="GO:0003838">
    <property type="term" value="F:sterol 24-C-methyltransferase activity"/>
    <property type="evidence" value="ECO:0007669"/>
    <property type="project" value="TreeGrafter"/>
</dbReference>
<evidence type="ECO:0000256" key="2">
    <source>
        <dbReference type="ARBA" id="ARBA00038188"/>
    </source>
</evidence>
<dbReference type="OrthoDB" id="506498at2759"/>
<reference evidence="4" key="2">
    <citation type="journal article" date="2019" name="Mol. Plant Microbe Interact.">
        <title>Genome sequence resources for four phytopathogenic fungi from the Colletotrichum orbiculare species complex.</title>
        <authorList>
            <person name="Gan P."/>
            <person name="Tsushima A."/>
            <person name="Narusaka M."/>
            <person name="Narusaka Y."/>
            <person name="Takano Y."/>
            <person name="Kubo Y."/>
            <person name="Shirasu K."/>
        </authorList>
    </citation>
    <scope>GENOME REANNOTATION</scope>
    <source>
        <strain evidence="4">104-T / ATCC 96160 / CBS 514.97 / LARS 414 / MAFF 240422</strain>
    </source>
</reference>
<evidence type="ECO:0000313" key="3">
    <source>
        <dbReference type="EMBL" id="TDZ14087.1"/>
    </source>
</evidence>
<dbReference type="PANTHER" id="PTHR44068:SF1">
    <property type="entry name" value="HYPOTHETICAL LOC100005854"/>
    <property type="match status" value="1"/>
</dbReference>
<dbReference type="SUPFAM" id="SSF53335">
    <property type="entry name" value="S-adenosyl-L-methionine-dependent methyltransferases"/>
    <property type="match status" value="1"/>
</dbReference>
<dbReference type="GO" id="GO:0032259">
    <property type="term" value="P:methylation"/>
    <property type="evidence" value="ECO:0007669"/>
    <property type="project" value="UniProtKB-KW"/>
</dbReference>
<dbReference type="Pfam" id="PF02353">
    <property type="entry name" value="CMAS"/>
    <property type="match status" value="1"/>
</dbReference>
<dbReference type="AlphaFoldDB" id="A0A484FAJ5"/>
<dbReference type="GO" id="GO:0005783">
    <property type="term" value="C:endoplasmic reticulum"/>
    <property type="evidence" value="ECO:0007669"/>
    <property type="project" value="TreeGrafter"/>
</dbReference>
<dbReference type="Gene3D" id="3.40.50.150">
    <property type="entry name" value="Vaccinia Virus protein VP39"/>
    <property type="match status" value="1"/>
</dbReference>
<evidence type="ECO:0000313" key="4">
    <source>
        <dbReference type="Proteomes" id="UP000014480"/>
    </source>
</evidence>
<comment type="similarity">
    <text evidence="2">Belongs to the class I-like SAM-binding methyltransferase superfamily. Erg6/SMT family.</text>
</comment>
<name>A0A484FAJ5_COLOR</name>
<sequence length="309" mass="33716">MASQVDAATAAAAPAVPDMNLYKLGRVHRTLASLRRDKASWTAEDTHSFDCMHYLGDAAIDNAARELALQPGDRVLDVGSGFGGTGRYLYRRYDVRTTGVELQEDIHRIADEINQRSGAGGSAVSINGNFLELDAASMGAPVDHIVSFLCILHIPARAALFRKAWEVLKPGGKLYIEDFFATQPLSPETLKTLRTSVSCPDLPDKEQYSRELADAGFEVKNWVDMSSVWTDFVHQRAEEYKQDAAVDADLTAFYDAVDEVFTGGQVGGVRITCGRMDIPPVGRRRAGISMRSADGIIQALAVKADEECD</sequence>
<dbReference type="PANTHER" id="PTHR44068">
    <property type="entry name" value="ZGC:194242"/>
    <property type="match status" value="1"/>
</dbReference>
<keyword evidence="1" id="KW-0808">Transferase</keyword>
<protein>
    <submittedName>
        <fullName evidence="3">Phosphoethanolamine N-methyltransferase 3</fullName>
    </submittedName>
</protein>
<organism evidence="3 4">
    <name type="scientific">Colletotrichum orbiculare (strain 104-T / ATCC 96160 / CBS 514.97 / LARS 414 / MAFF 240422)</name>
    <name type="common">Cucumber anthracnose fungus</name>
    <name type="synonym">Colletotrichum lagenarium</name>
    <dbReference type="NCBI Taxonomy" id="1213857"/>
    <lineage>
        <taxon>Eukaryota</taxon>
        <taxon>Fungi</taxon>
        <taxon>Dikarya</taxon>
        <taxon>Ascomycota</taxon>
        <taxon>Pezizomycotina</taxon>
        <taxon>Sordariomycetes</taxon>
        <taxon>Hypocreomycetidae</taxon>
        <taxon>Glomerellales</taxon>
        <taxon>Glomerellaceae</taxon>
        <taxon>Colletotrichum</taxon>
        <taxon>Colletotrichum orbiculare species complex</taxon>
    </lineage>
</organism>
<evidence type="ECO:0000256" key="1">
    <source>
        <dbReference type="ARBA" id="ARBA00022679"/>
    </source>
</evidence>
<dbReference type="Proteomes" id="UP000014480">
    <property type="component" value="Unassembled WGS sequence"/>
</dbReference>
<reference evidence="4" key="1">
    <citation type="journal article" date="2013" name="New Phytol.">
        <title>Comparative genomic and transcriptomic analyses reveal the hemibiotrophic stage shift of Colletotrichum fungi.</title>
        <authorList>
            <person name="Gan P."/>
            <person name="Ikeda K."/>
            <person name="Irieda H."/>
            <person name="Narusaka M."/>
            <person name="O'Connell R.J."/>
            <person name="Narusaka Y."/>
            <person name="Takano Y."/>
            <person name="Kubo Y."/>
            <person name="Shirasu K."/>
        </authorList>
    </citation>
    <scope>NUCLEOTIDE SEQUENCE [LARGE SCALE GENOMIC DNA]</scope>
    <source>
        <strain evidence="4">104-T / ATCC 96160 / CBS 514.97 / LARS 414 / MAFF 240422</strain>
    </source>
</reference>
<comment type="caution">
    <text evidence="3">The sequence shown here is derived from an EMBL/GenBank/DDBJ whole genome shotgun (WGS) entry which is preliminary data.</text>
</comment>
<dbReference type="InterPro" id="IPR050447">
    <property type="entry name" value="Erg6_SMT_methyltransf"/>
</dbReference>
<keyword evidence="4" id="KW-1185">Reference proteome</keyword>
<dbReference type="GO" id="GO:0016126">
    <property type="term" value="P:sterol biosynthetic process"/>
    <property type="evidence" value="ECO:0007669"/>
    <property type="project" value="TreeGrafter"/>
</dbReference>